<name>A0AA46URI5_VIBPH</name>
<reference evidence="1" key="1">
    <citation type="submission" date="2022-05" db="EMBL/GenBank/DDBJ databases">
        <title>Megaplasmid of Vibrio parahaemolyticus.</title>
        <authorList>
            <person name="Strauch E."/>
            <person name="Borowiak M."/>
        </authorList>
    </citation>
    <scope>NUCLEOTIDE SEQUENCE</scope>
    <source>
        <strain evidence="1">16-VB00198</strain>
        <plasmid evidence="1">pVP-16-VB00198-1</plasmid>
    </source>
</reference>
<dbReference type="Proteomes" id="UP001163036">
    <property type="component" value="Plasmid pVP-16-VB00198-1"/>
</dbReference>
<accession>A0AA46URI5</accession>
<protein>
    <submittedName>
        <fullName evidence="1">Uncharacterized protein</fullName>
    </submittedName>
</protein>
<evidence type="ECO:0000313" key="2">
    <source>
        <dbReference type="Proteomes" id="UP001163036"/>
    </source>
</evidence>
<evidence type="ECO:0000313" key="1">
    <source>
        <dbReference type="EMBL" id="UYV30291.1"/>
    </source>
</evidence>
<dbReference type="AlphaFoldDB" id="A0AA46URI5"/>
<dbReference type="RefSeq" id="WP_053314516.1">
    <property type="nucleotide sequence ID" value="NZ_CP062152.1"/>
</dbReference>
<sequence>MLRVVGDNTGYEQEHCCNYENSPYMILLSSEALEQVKSVQLLPLNGTFEFNALVRISNDYRWHWITDHISDIDFITESISQMIDRHLSLFPEDEEVFIDWRRELKNTDRLEANGISLMYEELH</sequence>
<keyword evidence="1" id="KW-0614">Plasmid</keyword>
<geneLocation type="plasmid" evidence="1 2">
    <name>pVP-16-VB00198-1</name>
</geneLocation>
<dbReference type="EMBL" id="CP097357">
    <property type="protein sequence ID" value="UYV30291.1"/>
    <property type="molecule type" value="Genomic_DNA"/>
</dbReference>
<organism evidence="1 2">
    <name type="scientific">Vibrio parahaemolyticus</name>
    <dbReference type="NCBI Taxonomy" id="670"/>
    <lineage>
        <taxon>Bacteria</taxon>
        <taxon>Pseudomonadati</taxon>
        <taxon>Pseudomonadota</taxon>
        <taxon>Gammaproteobacteria</taxon>
        <taxon>Vibrionales</taxon>
        <taxon>Vibrionaceae</taxon>
        <taxon>Vibrio</taxon>
    </lineage>
</organism>
<proteinExistence type="predicted"/>
<gene>
    <name evidence="1" type="ORF">M5598_25115</name>
</gene>